<proteinExistence type="predicted"/>
<dbReference type="EMBL" id="BGPR01122207">
    <property type="protein sequence ID" value="GBN23559.1"/>
    <property type="molecule type" value="Genomic_DNA"/>
</dbReference>
<comment type="caution">
    <text evidence="2">The sequence shown here is derived from an EMBL/GenBank/DDBJ whole genome shotgun (WGS) entry which is preliminary data.</text>
</comment>
<evidence type="ECO:0000313" key="2">
    <source>
        <dbReference type="EMBL" id="GBN23581.1"/>
    </source>
</evidence>
<gene>
    <name evidence="2" type="ORF">AVEN_174804_1</name>
    <name evidence="1" type="ORF">AVEN_89005_1</name>
</gene>
<dbReference type="EMBL" id="BGPR01122212">
    <property type="protein sequence ID" value="GBN23581.1"/>
    <property type="molecule type" value="Genomic_DNA"/>
</dbReference>
<sequence length="111" mass="12475">MSRVSVPAKTFKIYATHADTSKGISHLKGFIKTNVIRNNYIGNWSRGADSKWDKEAADMGCHHQQMELPAQQTLGKTNNIVAHSSTTTDETMKDLFYPIKNKTGKSYIRKS</sequence>
<evidence type="ECO:0000313" key="3">
    <source>
        <dbReference type="Proteomes" id="UP000499080"/>
    </source>
</evidence>
<evidence type="ECO:0000313" key="1">
    <source>
        <dbReference type="EMBL" id="GBN23559.1"/>
    </source>
</evidence>
<dbReference type="Proteomes" id="UP000499080">
    <property type="component" value="Unassembled WGS sequence"/>
</dbReference>
<organism evidence="2 3">
    <name type="scientific">Araneus ventricosus</name>
    <name type="common">Orbweaver spider</name>
    <name type="synonym">Epeira ventricosa</name>
    <dbReference type="NCBI Taxonomy" id="182803"/>
    <lineage>
        <taxon>Eukaryota</taxon>
        <taxon>Metazoa</taxon>
        <taxon>Ecdysozoa</taxon>
        <taxon>Arthropoda</taxon>
        <taxon>Chelicerata</taxon>
        <taxon>Arachnida</taxon>
        <taxon>Araneae</taxon>
        <taxon>Araneomorphae</taxon>
        <taxon>Entelegynae</taxon>
        <taxon>Araneoidea</taxon>
        <taxon>Araneidae</taxon>
        <taxon>Araneus</taxon>
    </lineage>
</organism>
<accession>A0A4Y2M924</accession>
<keyword evidence="3" id="KW-1185">Reference proteome</keyword>
<name>A0A4Y2M924_ARAVE</name>
<protein>
    <submittedName>
        <fullName evidence="2">Uncharacterized protein</fullName>
    </submittedName>
</protein>
<reference evidence="2 3" key="1">
    <citation type="journal article" date="2019" name="Sci. Rep.">
        <title>Orb-weaving spider Araneus ventricosus genome elucidates the spidroin gene catalogue.</title>
        <authorList>
            <person name="Kono N."/>
            <person name="Nakamura H."/>
            <person name="Ohtoshi R."/>
            <person name="Moran D.A.P."/>
            <person name="Shinohara A."/>
            <person name="Yoshida Y."/>
            <person name="Fujiwara M."/>
            <person name="Mori M."/>
            <person name="Tomita M."/>
            <person name="Arakawa K."/>
        </authorList>
    </citation>
    <scope>NUCLEOTIDE SEQUENCE [LARGE SCALE GENOMIC DNA]</scope>
</reference>
<dbReference type="AlphaFoldDB" id="A0A4Y2M924"/>